<dbReference type="Pfam" id="PF01565">
    <property type="entry name" value="FAD_binding_4"/>
    <property type="match status" value="1"/>
</dbReference>
<dbReference type="OrthoDB" id="2151789at2759"/>
<feature type="domain" description="FAD-binding PCMH-type" evidence="5">
    <location>
        <begin position="70"/>
        <end position="245"/>
    </location>
</feature>
<dbReference type="PROSITE" id="PS51387">
    <property type="entry name" value="FAD_PCMH"/>
    <property type="match status" value="1"/>
</dbReference>
<evidence type="ECO:0000256" key="2">
    <source>
        <dbReference type="ARBA" id="ARBA00022630"/>
    </source>
</evidence>
<sequence>MAPFSLSKKSLLWLLMPISAVCVAFYGNRILNLNPSQCALLSHALPGGVSYPNTTTYAASLTSYWSVQEESFSPSCIISPQNTKEVATAVGILSAQLPQYAVDFAIRGGGHTPFAGSANIDGGIVIDLRALNGVDVNAKQTIASVGAGAIWGEVYSKLDTLGLAVIGGRGSTIGVGGLTTGGGISFFSPRKGFACDNVANYEVVLAGGRIVNANREENPDLWLALKGGINNFGIVTRFDLLAFPQADFWGGMIVWDDSAVPQLLSALAALDTADYDEFAALILSMAFVSSSGFIASGTIQYTKPEANPPTFQPFTSAMPQYANSMRISNLTDFVTEFVELQGNGKRQLYVTSTFQSSLAFLTEIYSHFKATLPPFSNVPNFVASLTLQPISPDLVSKAAALGGNSLGLQSPTPPLVLCLLAFTWESAGDDAAVEALGKSLNAWIVDQAKIGGLWNQWVYLNYAASWQNPIGGYGAVNKVKLQAASRKYDPTGVFQKRVPGGFKLFV</sequence>
<dbReference type="PANTHER" id="PTHR42973:SF22">
    <property type="entry name" value="FAD-BINDING PCMH-TYPE DOMAIN-CONTAINING PROTEIN-RELATED"/>
    <property type="match status" value="1"/>
</dbReference>
<dbReference type="AlphaFoldDB" id="A0A8T9BUZ6"/>
<keyword evidence="4" id="KW-0560">Oxidoreductase</keyword>
<comment type="caution">
    <text evidence="6">The sequence shown here is derived from an EMBL/GenBank/DDBJ whole genome shotgun (WGS) entry which is preliminary data.</text>
</comment>
<proteinExistence type="inferred from homology"/>
<dbReference type="InterPro" id="IPR016169">
    <property type="entry name" value="FAD-bd_PCMH_sub2"/>
</dbReference>
<keyword evidence="2" id="KW-0285">Flavoprotein</keyword>
<dbReference type="PANTHER" id="PTHR42973">
    <property type="entry name" value="BINDING OXIDOREDUCTASE, PUTATIVE (AFU_ORTHOLOGUE AFUA_1G17690)-RELATED"/>
    <property type="match status" value="1"/>
</dbReference>
<dbReference type="Proteomes" id="UP000469558">
    <property type="component" value="Unassembled WGS sequence"/>
</dbReference>
<dbReference type="EMBL" id="QGMK01001883">
    <property type="protein sequence ID" value="TVY62856.1"/>
    <property type="molecule type" value="Genomic_DNA"/>
</dbReference>
<evidence type="ECO:0000256" key="4">
    <source>
        <dbReference type="ARBA" id="ARBA00023002"/>
    </source>
</evidence>
<name>A0A8T9BUZ6_9HELO</name>
<dbReference type="InterPro" id="IPR050416">
    <property type="entry name" value="FAD-linked_Oxidoreductase"/>
</dbReference>
<dbReference type="InterPro" id="IPR036318">
    <property type="entry name" value="FAD-bd_PCMH-like_sf"/>
</dbReference>
<keyword evidence="7" id="KW-1185">Reference proteome</keyword>
<evidence type="ECO:0000313" key="7">
    <source>
        <dbReference type="Proteomes" id="UP000469558"/>
    </source>
</evidence>
<accession>A0A8T9BUZ6</accession>
<protein>
    <submittedName>
        <fullName evidence="6">Bifunctional solanapyrone synthase</fullName>
    </submittedName>
</protein>
<dbReference type="GO" id="GO:0071949">
    <property type="term" value="F:FAD binding"/>
    <property type="evidence" value="ECO:0007669"/>
    <property type="project" value="InterPro"/>
</dbReference>
<evidence type="ECO:0000256" key="1">
    <source>
        <dbReference type="ARBA" id="ARBA00005466"/>
    </source>
</evidence>
<dbReference type="Gene3D" id="3.30.465.10">
    <property type="match status" value="1"/>
</dbReference>
<dbReference type="InterPro" id="IPR006094">
    <property type="entry name" value="Oxid_FAD_bind_N"/>
</dbReference>
<keyword evidence="3" id="KW-0274">FAD</keyword>
<evidence type="ECO:0000256" key="3">
    <source>
        <dbReference type="ARBA" id="ARBA00022827"/>
    </source>
</evidence>
<evidence type="ECO:0000313" key="6">
    <source>
        <dbReference type="EMBL" id="TVY62856.1"/>
    </source>
</evidence>
<organism evidence="6 7">
    <name type="scientific">Lachnellula suecica</name>
    <dbReference type="NCBI Taxonomy" id="602035"/>
    <lineage>
        <taxon>Eukaryota</taxon>
        <taxon>Fungi</taxon>
        <taxon>Dikarya</taxon>
        <taxon>Ascomycota</taxon>
        <taxon>Pezizomycotina</taxon>
        <taxon>Leotiomycetes</taxon>
        <taxon>Helotiales</taxon>
        <taxon>Lachnaceae</taxon>
        <taxon>Lachnellula</taxon>
    </lineage>
</organism>
<evidence type="ECO:0000259" key="5">
    <source>
        <dbReference type="PROSITE" id="PS51387"/>
    </source>
</evidence>
<reference evidence="6 7" key="1">
    <citation type="submission" date="2018-05" db="EMBL/GenBank/DDBJ databases">
        <title>Genome sequencing and assembly of the regulated plant pathogen Lachnellula willkommii and related sister species for the development of diagnostic species identification markers.</title>
        <authorList>
            <person name="Giroux E."/>
            <person name="Bilodeau G."/>
        </authorList>
    </citation>
    <scope>NUCLEOTIDE SEQUENCE [LARGE SCALE GENOMIC DNA]</scope>
    <source>
        <strain evidence="6 7">CBS 268.59</strain>
    </source>
</reference>
<dbReference type="InterPro" id="IPR016166">
    <property type="entry name" value="FAD-bd_PCMH"/>
</dbReference>
<dbReference type="GO" id="GO:0016491">
    <property type="term" value="F:oxidoreductase activity"/>
    <property type="evidence" value="ECO:0007669"/>
    <property type="project" value="UniProtKB-KW"/>
</dbReference>
<dbReference type="SUPFAM" id="SSF56176">
    <property type="entry name" value="FAD-binding/transporter-associated domain-like"/>
    <property type="match status" value="1"/>
</dbReference>
<comment type="similarity">
    <text evidence="1">Belongs to the oxygen-dependent FAD-linked oxidoreductase family.</text>
</comment>
<gene>
    <name evidence="6" type="primary">sol5_2</name>
    <name evidence="6" type="ORF">LSUE1_G007937</name>
</gene>